<reference evidence="1 2" key="1">
    <citation type="submission" date="2019-01" db="EMBL/GenBank/DDBJ databases">
        <title>Novel species of Nocardioides.</title>
        <authorList>
            <person name="Liu Q."/>
            <person name="Xin Y.-H."/>
        </authorList>
    </citation>
    <scope>NUCLEOTIDE SEQUENCE [LARGE SCALE GENOMIC DNA]</scope>
    <source>
        <strain evidence="1 2">CGMCC 4.6875</strain>
    </source>
</reference>
<organism evidence="1 2">
    <name type="scientific">Nocardioides ganghwensis</name>
    <dbReference type="NCBI Taxonomy" id="252230"/>
    <lineage>
        <taxon>Bacteria</taxon>
        <taxon>Bacillati</taxon>
        <taxon>Actinomycetota</taxon>
        <taxon>Actinomycetes</taxon>
        <taxon>Propionibacteriales</taxon>
        <taxon>Nocardioidaceae</taxon>
        <taxon>Nocardioides</taxon>
    </lineage>
</organism>
<evidence type="ECO:0000313" key="2">
    <source>
        <dbReference type="Proteomes" id="UP000293291"/>
    </source>
</evidence>
<gene>
    <name evidence="1" type="ORF">EUA07_18450</name>
</gene>
<dbReference type="RefSeq" id="WP_129456648.1">
    <property type="nucleotide sequence ID" value="NZ_JACXYX010000020.1"/>
</dbReference>
<accession>A0A4Q2SB85</accession>
<keyword evidence="2" id="KW-1185">Reference proteome</keyword>
<dbReference type="EMBL" id="SDWU01000024">
    <property type="protein sequence ID" value="RYB98325.1"/>
    <property type="molecule type" value="Genomic_DNA"/>
</dbReference>
<comment type="caution">
    <text evidence="1">The sequence shown here is derived from an EMBL/GenBank/DDBJ whole genome shotgun (WGS) entry which is preliminary data.</text>
</comment>
<proteinExistence type="predicted"/>
<dbReference type="AlphaFoldDB" id="A0A4Q2SB85"/>
<name>A0A4Q2SB85_9ACTN</name>
<dbReference type="Proteomes" id="UP000293291">
    <property type="component" value="Unassembled WGS sequence"/>
</dbReference>
<protein>
    <submittedName>
        <fullName evidence="1">Uncharacterized protein</fullName>
    </submittedName>
</protein>
<evidence type="ECO:0000313" key="1">
    <source>
        <dbReference type="EMBL" id="RYB98325.1"/>
    </source>
</evidence>
<sequence length="60" mass="6641">MRAWKWLGLAGILAGVATGAAIARDERVRRHYDAAEIRERLHRRHDEAVAREAGDPPPAG</sequence>